<proteinExistence type="predicted"/>
<protein>
    <submittedName>
        <fullName evidence="2">PH domain-containing protein</fullName>
    </submittedName>
</protein>
<sequence>MARDDERALGRFIRNHPTDNDRRWPIAVGALLVGLVLAGVSVPVTLEVFSGDGGGARTAGLLWGGALIGLYGGGAGVVRTLKRHGEVFVLREDGLVYRRLGETLVVPWTAIRGTAERGQNHALGRLMGWDVHLVIRLRDGGRLLLTGYTEDASRLSAEIRAAVANAETRTE</sequence>
<accession>A0ABQ5PAH3</accession>
<evidence type="ECO:0000256" key="1">
    <source>
        <dbReference type="SAM" id="Phobius"/>
    </source>
</evidence>
<keyword evidence="1" id="KW-1133">Transmembrane helix</keyword>
<reference evidence="2 3" key="1">
    <citation type="submission" date="2022-10" db="EMBL/GenBank/DDBJ databases">
        <title>Draft genome sequence of Streptomyces sp. YSPA8.</title>
        <authorList>
            <person name="Moriuchi R."/>
            <person name="Dohra H."/>
            <person name="Yamamura H."/>
            <person name="Kodani S."/>
        </authorList>
    </citation>
    <scope>NUCLEOTIDE SEQUENCE [LARGE SCALE GENOMIC DNA]</scope>
    <source>
        <strain evidence="2 3">YSPA8</strain>
    </source>
</reference>
<organism evidence="2 3">
    <name type="scientific">Streptomyces yaizuensis</name>
    <dbReference type="NCBI Taxonomy" id="2989713"/>
    <lineage>
        <taxon>Bacteria</taxon>
        <taxon>Bacillati</taxon>
        <taxon>Actinomycetota</taxon>
        <taxon>Actinomycetes</taxon>
        <taxon>Kitasatosporales</taxon>
        <taxon>Streptomycetaceae</taxon>
        <taxon>Streptomyces</taxon>
    </lineage>
</organism>
<gene>
    <name evidence="2" type="ORF">SYYSPA8_34735</name>
</gene>
<comment type="caution">
    <text evidence="2">The sequence shown here is derived from an EMBL/GenBank/DDBJ whole genome shotgun (WGS) entry which is preliminary data.</text>
</comment>
<dbReference type="EMBL" id="BSBI01000021">
    <property type="protein sequence ID" value="GLF99566.1"/>
    <property type="molecule type" value="Genomic_DNA"/>
</dbReference>
<name>A0ABQ5PAH3_9ACTN</name>
<keyword evidence="3" id="KW-1185">Reference proteome</keyword>
<feature type="transmembrane region" description="Helical" evidence="1">
    <location>
        <begin position="24"/>
        <end position="46"/>
    </location>
</feature>
<evidence type="ECO:0000313" key="3">
    <source>
        <dbReference type="Proteomes" id="UP001291653"/>
    </source>
</evidence>
<keyword evidence="1" id="KW-0812">Transmembrane</keyword>
<keyword evidence="1" id="KW-0472">Membrane</keyword>
<dbReference type="Proteomes" id="UP001291653">
    <property type="component" value="Unassembled WGS sequence"/>
</dbReference>
<feature type="transmembrane region" description="Helical" evidence="1">
    <location>
        <begin position="58"/>
        <end position="78"/>
    </location>
</feature>
<dbReference type="RefSeq" id="WP_323451504.1">
    <property type="nucleotide sequence ID" value="NZ_BSBI01000021.1"/>
</dbReference>
<evidence type="ECO:0000313" key="2">
    <source>
        <dbReference type="EMBL" id="GLF99566.1"/>
    </source>
</evidence>